<gene>
    <name evidence="2" type="ORF">UFOPK4010_00403</name>
</gene>
<keyword evidence="1" id="KW-0812">Transmembrane</keyword>
<name>A0A6J7N5X3_9ZZZZ</name>
<reference evidence="2" key="1">
    <citation type="submission" date="2020-05" db="EMBL/GenBank/DDBJ databases">
        <authorList>
            <person name="Chiriac C."/>
            <person name="Salcher M."/>
            <person name="Ghai R."/>
            <person name="Kavagutti S V."/>
        </authorList>
    </citation>
    <scope>NUCLEOTIDE SEQUENCE</scope>
</reference>
<feature type="transmembrane region" description="Helical" evidence="1">
    <location>
        <begin position="21"/>
        <end position="40"/>
    </location>
</feature>
<evidence type="ECO:0000313" key="2">
    <source>
        <dbReference type="EMBL" id="CAB4987638.1"/>
    </source>
</evidence>
<accession>A0A6J7N5X3</accession>
<keyword evidence="1" id="KW-1133">Transmembrane helix</keyword>
<organism evidence="2">
    <name type="scientific">freshwater metagenome</name>
    <dbReference type="NCBI Taxonomy" id="449393"/>
    <lineage>
        <taxon>unclassified sequences</taxon>
        <taxon>metagenomes</taxon>
        <taxon>ecological metagenomes</taxon>
    </lineage>
</organism>
<protein>
    <submittedName>
        <fullName evidence="2">Unannotated protein</fullName>
    </submittedName>
</protein>
<keyword evidence="1" id="KW-0472">Membrane</keyword>
<feature type="transmembrane region" description="Helical" evidence="1">
    <location>
        <begin position="252"/>
        <end position="269"/>
    </location>
</feature>
<dbReference type="EMBL" id="CAFBOU010000020">
    <property type="protein sequence ID" value="CAB4987638.1"/>
    <property type="molecule type" value="Genomic_DNA"/>
</dbReference>
<proteinExistence type="predicted"/>
<evidence type="ECO:0000256" key="1">
    <source>
        <dbReference type="SAM" id="Phobius"/>
    </source>
</evidence>
<dbReference type="AlphaFoldDB" id="A0A6J7N5X3"/>
<sequence>MLDKLRERLITTNINYRHISAGILLIVTALYTITSISWVVGSGANSPVLTGKGVVLPAFLAIESDAKTMVIRPRTTGEEVSLNYYIARGGDATLAQPDMAPADREQISTAVQEIADGSGLTASTTFAVHGIKYLFLKSPIDENIARVIDGLGGFSRASSTSAGIVWETSIDTGEILFTNLSGKTSVLPLGTLGITVNEPGELTVTENFSRGWRAMQDGSRLERKRNVDGLPVFTVTKPGLVTMMYDGTSRRALVSFQFIVLVTVMVLALPAGRRRREIEDAELA</sequence>